<dbReference type="Pfam" id="PF05729">
    <property type="entry name" value="NACHT"/>
    <property type="match status" value="1"/>
</dbReference>
<dbReference type="Proteomes" id="UP000294927">
    <property type="component" value="Unassembled WGS sequence"/>
</dbReference>
<dbReference type="InterPro" id="IPR007111">
    <property type="entry name" value="NACHT_NTPase"/>
</dbReference>
<feature type="transmembrane region" description="Helical" evidence="1">
    <location>
        <begin position="21"/>
        <end position="42"/>
    </location>
</feature>
<comment type="caution">
    <text evidence="3">The sequence shown here is derived from an EMBL/GenBank/DDBJ whole genome shotgun (WGS) entry which is preliminary data.</text>
</comment>
<dbReference type="OrthoDB" id="419058at2"/>
<dbReference type="Gene3D" id="3.40.50.300">
    <property type="entry name" value="P-loop containing nucleotide triphosphate hydrolases"/>
    <property type="match status" value="1"/>
</dbReference>
<feature type="transmembrane region" description="Helical" evidence="1">
    <location>
        <begin position="648"/>
        <end position="666"/>
    </location>
</feature>
<dbReference type="EMBL" id="SOCP01000002">
    <property type="protein sequence ID" value="TDV56069.1"/>
    <property type="molecule type" value="Genomic_DNA"/>
</dbReference>
<keyword evidence="1" id="KW-0472">Membrane</keyword>
<sequence>MGGDSMRGYTVLRQPSTARRWTFLLLIGAIVAVLLWVVLALFGGGTNTASQVAGIVSVVYAAVALVFQLLGSSTATLPDLTVGDAQLDAAFRLLALRSQELSQQEERHWRIGDPRPLRMSWRGRGHQPAAGIHATYRGIPSGRLVITGRAGAGKTVLAHRLILECLDHPDDTARVPVLFSMSNWNPHLTGLTEMLADRLIRDHTFLDGVDAAGTTFARRLLLTGRILPILDGFDEIQPRHHIEAIREINRFAGPLVLTTRPPDYIAAVDATGAMGNAAVIELADIALDEAQRYLQAGNSTTRAVRWGSIFAYLRAVPGDPASRNLAWALRTPLLVMLVRTIYNDVPHQNPEDLLDIRRFPSFDAIEDHLFSAYLAALYDPRRTLQKRPVWTDHQARRWLGFLAGHLARRNTYDLAWWQLDTTLGRPARVLVTGIVTAPLGAAIGILGYLTADWLAGSSGSNQVSEGMLETGTGLAAGLTVGVINELRADRVPERLRFGRSRPSAPSRAFRGFGAEGVTGLVTGVVFSLASWLVYGVAYDFSRPFAGEFVGALAPALADRLPDAGVAVHVTAGLVLGVVVGTTYAIANVIVSLFSGPDNQDAAVSTWELLARDRSATLFRVAMVGAMVVLVNAIAVGNLYVLESPVRQGVLYGFLYGLVALLTRLLFSSWGGRWLVFARLWLPLTGRLPWRPKRFLDDAHRRGVLRESGAVYQFRHARLRDHLVSRH</sequence>
<feature type="transmembrane region" description="Helical" evidence="1">
    <location>
        <begin position="48"/>
        <end position="70"/>
    </location>
</feature>
<keyword evidence="1" id="KW-1133">Transmembrane helix</keyword>
<feature type="transmembrane region" description="Helical" evidence="1">
    <location>
        <begin position="429"/>
        <end position="451"/>
    </location>
</feature>
<reference evidence="3 4" key="1">
    <citation type="submission" date="2019-03" db="EMBL/GenBank/DDBJ databases">
        <title>Genomic Encyclopedia of Archaeal and Bacterial Type Strains, Phase II (KMG-II): from individual species to whole genera.</title>
        <authorList>
            <person name="Goeker M."/>
        </authorList>
    </citation>
    <scope>NUCLEOTIDE SEQUENCE [LARGE SCALE GENOMIC DNA]</scope>
    <source>
        <strain evidence="3 4">DSM 45499</strain>
    </source>
</reference>
<dbReference type="PROSITE" id="PS50837">
    <property type="entry name" value="NACHT"/>
    <property type="match status" value="1"/>
</dbReference>
<feature type="transmembrane region" description="Helical" evidence="1">
    <location>
        <begin position="569"/>
        <end position="595"/>
    </location>
</feature>
<evidence type="ECO:0000313" key="3">
    <source>
        <dbReference type="EMBL" id="TDV56069.1"/>
    </source>
</evidence>
<feature type="transmembrane region" description="Helical" evidence="1">
    <location>
        <begin position="616"/>
        <end position="636"/>
    </location>
</feature>
<dbReference type="SUPFAM" id="SSF52540">
    <property type="entry name" value="P-loop containing nucleoside triphosphate hydrolases"/>
    <property type="match status" value="1"/>
</dbReference>
<keyword evidence="4" id="KW-1185">Reference proteome</keyword>
<proteinExistence type="predicted"/>
<dbReference type="InterPro" id="IPR027417">
    <property type="entry name" value="P-loop_NTPase"/>
</dbReference>
<evidence type="ECO:0000259" key="2">
    <source>
        <dbReference type="PROSITE" id="PS50837"/>
    </source>
</evidence>
<evidence type="ECO:0000256" key="1">
    <source>
        <dbReference type="SAM" id="Phobius"/>
    </source>
</evidence>
<evidence type="ECO:0000313" key="4">
    <source>
        <dbReference type="Proteomes" id="UP000294927"/>
    </source>
</evidence>
<feature type="transmembrane region" description="Helical" evidence="1">
    <location>
        <begin position="471"/>
        <end position="488"/>
    </location>
</feature>
<organism evidence="3 4">
    <name type="scientific">Actinophytocola oryzae</name>
    <dbReference type="NCBI Taxonomy" id="502181"/>
    <lineage>
        <taxon>Bacteria</taxon>
        <taxon>Bacillati</taxon>
        <taxon>Actinomycetota</taxon>
        <taxon>Actinomycetes</taxon>
        <taxon>Pseudonocardiales</taxon>
        <taxon>Pseudonocardiaceae</taxon>
    </lineage>
</organism>
<gene>
    <name evidence="3" type="ORF">CLV71_102130</name>
</gene>
<protein>
    <submittedName>
        <fullName evidence="3">NACHT domain-containing protein</fullName>
    </submittedName>
</protein>
<keyword evidence="1" id="KW-0812">Transmembrane</keyword>
<feature type="domain" description="NACHT" evidence="2">
    <location>
        <begin position="142"/>
        <end position="236"/>
    </location>
</feature>
<accession>A0A4R7W2F9</accession>
<feature type="transmembrane region" description="Helical" evidence="1">
    <location>
        <begin position="509"/>
        <end position="534"/>
    </location>
</feature>
<name>A0A4R7W2F9_9PSEU</name>
<dbReference type="AlphaFoldDB" id="A0A4R7W2F9"/>